<evidence type="ECO:0000259" key="1">
    <source>
        <dbReference type="Pfam" id="PF13460"/>
    </source>
</evidence>
<dbReference type="Pfam" id="PF13460">
    <property type="entry name" value="NAD_binding_10"/>
    <property type="match status" value="1"/>
</dbReference>
<dbReference type="PANTHER" id="PTHR12126:SF11">
    <property type="entry name" value="NADH DEHYDROGENASE [UBIQUINONE] 1 ALPHA SUBCOMPLEX SUBUNIT 9, MITOCHONDRIAL"/>
    <property type="match status" value="1"/>
</dbReference>
<proteinExistence type="predicted"/>
<dbReference type="InterPro" id="IPR051207">
    <property type="entry name" value="ComplexI_NDUFA9_subunit"/>
</dbReference>
<accession>A0ABT0NTT3</accession>
<name>A0ABT0NTT3_9ACTN</name>
<dbReference type="EMBL" id="JAMCCK010000019">
    <property type="protein sequence ID" value="MCL3994606.1"/>
    <property type="molecule type" value="Genomic_DNA"/>
</dbReference>
<dbReference type="RefSeq" id="WP_249459633.1">
    <property type="nucleotide sequence ID" value="NZ_JAMCCK010000019.1"/>
</dbReference>
<dbReference type="InterPro" id="IPR021295">
    <property type="entry name" value="DUF2867"/>
</dbReference>
<sequence>MSDDTTPAGDPAGGGLTCLVTGATGYIGGRLVPELLDAGHRVRCLVRTPEKLRDHPWAGRAEILRGDVTDAESVARAMDGVDVAYYLVHALGTGRGFEETDRAAARIFGAQARRAGVGRLVYLGGLTPASVPGHELSPHLRSRAEVGRILLASGVPTAVLRAAVIIGSGSASFEMLRYLTERLPVMVTPRWVHTRIQPIAVRDVLRLLTGCARLPREVNRAFDIGGPEVLTYLDMMRRYASVAELPRRLILPVPVLTPRLSSYWVGLVTPVPASIARPLTESLRHEVVCRENDIERYVPSPPGHPVGFDRAVRLALQRVRDAQVTTRWSSAAVPGAPSDPLPTDPDWAGGSLYTDVRERDADVSREALWEVVEGIGGEHGWYSFPLAWAVRGWLDRLVGGVGLRRGRRDARHLRTGDSLDFWRVEEIAHGRLLRLRAEMRLPGLAWLEMSVDGDDGGPVRYRQRALFHPHGLLGHLYWWSVSPWHAVVFGGMARNIVRTAERAAPPPRGRGADAS</sequence>
<dbReference type="SUPFAM" id="SSF51735">
    <property type="entry name" value="NAD(P)-binding Rossmann-fold domains"/>
    <property type="match status" value="1"/>
</dbReference>
<dbReference type="InterPro" id="IPR016040">
    <property type="entry name" value="NAD(P)-bd_dom"/>
</dbReference>
<dbReference type="Gene3D" id="3.40.50.720">
    <property type="entry name" value="NAD(P)-binding Rossmann-like Domain"/>
    <property type="match status" value="1"/>
</dbReference>
<evidence type="ECO:0000313" key="3">
    <source>
        <dbReference type="Proteomes" id="UP001202052"/>
    </source>
</evidence>
<organism evidence="2 3">
    <name type="scientific">Streptomyces lavenduligriseus</name>
    <dbReference type="NCBI Taxonomy" id="67315"/>
    <lineage>
        <taxon>Bacteria</taxon>
        <taxon>Bacillati</taxon>
        <taxon>Actinomycetota</taxon>
        <taxon>Actinomycetes</taxon>
        <taxon>Kitasatosporales</taxon>
        <taxon>Streptomycetaceae</taxon>
        <taxon>Streptomyces</taxon>
    </lineage>
</organism>
<dbReference type="PANTHER" id="PTHR12126">
    <property type="entry name" value="NADH-UBIQUINONE OXIDOREDUCTASE 39 KDA SUBUNIT-RELATED"/>
    <property type="match status" value="1"/>
</dbReference>
<dbReference type="InterPro" id="IPR036291">
    <property type="entry name" value="NAD(P)-bd_dom_sf"/>
</dbReference>
<comment type="caution">
    <text evidence="2">The sequence shown here is derived from an EMBL/GenBank/DDBJ whole genome shotgun (WGS) entry which is preliminary data.</text>
</comment>
<dbReference type="Proteomes" id="UP001202052">
    <property type="component" value="Unassembled WGS sequence"/>
</dbReference>
<gene>
    <name evidence="2" type="ORF">M4438_13910</name>
</gene>
<keyword evidence="3" id="KW-1185">Reference proteome</keyword>
<dbReference type="Pfam" id="PF11066">
    <property type="entry name" value="DUF2867"/>
    <property type="match status" value="1"/>
</dbReference>
<evidence type="ECO:0000313" key="2">
    <source>
        <dbReference type="EMBL" id="MCL3994606.1"/>
    </source>
</evidence>
<protein>
    <submittedName>
        <fullName evidence="2">SDR family oxidoreductase</fullName>
    </submittedName>
</protein>
<reference evidence="2 3" key="1">
    <citation type="submission" date="2022-05" db="EMBL/GenBank/DDBJ databases">
        <title>Genome Resource of Streptomyces lavenduligriseus GA1-1, a Strain with Broad-Spectrum Antifungal Activity against Phytopathogenic Fungi.</title>
        <authorList>
            <person name="Qi D."/>
        </authorList>
    </citation>
    <scope>NUCLEOTIDE SEQUENCE [LARGE SCALE GENOMIC DNA]</scope>
    <source>
        <strain evidence="2 3">GA1-1</strain>
    </source>
</reference>
<feature type="domain" description="NAD(P)-binding" evidence="1">
    <location>
        <begin position="22"/>
        <end position="133"/>
    </location>
</feature>
<dbReference type="CDD" id="cd05245">
    <property type="entry name" value="SDR_a2"/>
    <property type="match status" value="1"/>
</dbReference>